<keyword evidence="1" id="KW-0812">Transmembrane</keyword>
<dbReference type="Gene3D" id="3.60.10.10">
    <property type="entry name" value="Endonuclease/exonuclease/phosphatase"/>
    <property type="match status" value="1"/>
</dbReference>
<dbReference type="InterPro" id="IPR036691">
    <property type="entry name" value="Endo/exonu/phosph_ase_sf"/>
</dbReference>
<accession>A0ABV6M6I0</accession>
<evidence type="ECO:0000313" key="3">
    <source>
        <dbReference type="EMBL" id="MFC0530114.1"/>
    </source>
</evidence>
<dbReference type="EMBL" id="JBHLUH010000041">
    <property type="protein sequence ID" value="MFC0530114.1"/>
    <property type="molecule type" value="Genomic_DNA"/>
</dbReference>
<dbReference type="GO" id="GO:0004519">
    <property type="term" value="F:endonuclease activity"/>
    <property type="evidence" value="ECO:0007669"/>
    <property type="project" value="UniProtKB-KW"/>
</dbReference>
<sequence>MARGLTVLCWLVAAPGVLWAAVRLLGVERGPLVQLLAFTPYVAGWSLVPVALALALRRWWPAGVAVVAALALIAVVAPRAIGGGAGRADGPTLRVLTANLLAGAGDARTLVGLIREYDVDVLAVQEFTPAAADRLDAEGLAELMPHRQLNPIVGTAGSGLYSRLPLTGGGVRRNPGGFTQAYATLTAPGAVPATVESVHPAAPYSLEMLPDWERDLDAQPRATPDGPVRILAGDFNATLDHAPLRRLLASGYRDAADAAGAGLTGTWGPYLPNHRHSSDGVPAIRRMAARITGDRIPPVTIDHVLVDRRVGVRDVSVLRLPGSDHRPVYAELALPRGDVGG</sequence>
<feature type="transmembrane region" description="Helical" evidence="1">
    <location>
        <begin position="63"/>
        <end position="81"/>
    </location>
</feature>
<dbReference type="InterPro" id="IPR005135">
    <property type="entry name" value="Endo/exonuclease/phosphatase"/>
</dbReference>
<keyword evidence="3" id="KW-0540">Nuclease</keyword>
<gene>
    <name evidence="3" type="ORF">ACFFIA_20835</name>
</gene>
<protein>
    <submittedName>
        <fullName evidence="3">Endonuclease/exonuclease/phosphatase family protein</fullName>
    </submittedName>
</protein>
<name>A0ABV6M6I0_9ACTN</name>
<keyword evidence="1" id="KW-1133">Transmembrane helix</keyword>
<organism evidence="3 4">
    <name type="scientific">Phytohabitans kaempferiae</name>
    <dbReference type="NCBI Taxonomy" id="1620943"/>
    <lineage>
        <taxon>Bacteria</taxon>
        <taxon>Bacillati</taxon>
        <taxon>Actinomycetota</taxon>
        <taxon>Actinomycetes</taxon>
        <taxon>Micromonosporales</taxon>
        <taxon>Micromonosporaceae</taxon>
    </lineage>
</organism>
<proteinExistence type="predicted"/>
<evidence type="ECO:0000259" key="2">
    <source>
        <dbReference type="Pfam" id="PF03372"/>
    </source>
</evidence>
<dbReference type="RefSeq" id="WP_377253217.1">
    <property type="nucleotide sequence ID" value="NZ_JBHLUH010000041.1"/>
</dbReference>
<reference evidence="3 4" key="1">
    <citation type="submission" date="2024-09" db="EMBL/GenBank/DDBJ databases">
        <authorList>
            <person name="Sun Q."/>
            <person name="Mori K."/>
        </authorList>
    </citation>
    <scope>NUCLEOTIDE SEQUENCE [LARGE SCALE GENOMIC DNA]</scope>
    <source>
        <strain evidence="3 4">TBRC 3947</strain>
    </source>
</reference>
<dbReference type="Pfam" id="PF03372">
    <property type="entry name" value="Exo_endo_phos"/>
    <property type="match status" value="1"/>
</dbReference>
<keyword evidence="3" id="KW-0255">Endonuclease</keyword>
<dbReference type="Proteomes" id="UP001589867">
    <property type="component" value="Unassembled WGS sequence"/>
</dbReference>
<keyword evidence="4" id="KW-1185">Reference proteome</keyword>
<keyword evidence="1" id="KW-0472">Membrane</keyword>
<dbReference type="SUPFAM" id="SSF56219">
    <property type="entry name" value="DNase I-like"/>
    <property type="match status" value="1"/>
</dbReference>
<evidence type="ECO:0000313" key="4">
    <source>
        <dbReference type="Proteomes" id="UP001589867"/>
    </source>
</evidence>
<comment type="caution">
    <text evidence="3">The sequence shown here is derived from an EMBL/GenBank/DDBJ whole genome shotgun (WGS) entry which is preliminary data.</text>
</comment>
<feature type="transmembrane region" description="Helical" evidence="1">
    <location>
        <begin position="36"/>
        <end position="56"/>
    </location>
</feature>
<feature type="domain" description="Endonuclease/exonuclease/phosphatase" evidence="2">
    <location>
        <begin position="96"/>
        <end position="325"/>
    </location>
</feature>
<keyword evidence="3" id="KW-0378">Hydrolase</keyword>
<evidence type="ECO:0000256" key="1">
    <source>
        <dbReference type="SAM" id="Phobius"/>
    </source>
</evidence>